<keyword evidence="2" id="KW-1185">Reference proteome</keyword>
<protein>
    <submittedName>
        <fullName evidence="1">Uncharacterized protein</fullName>
    </submittedName>
</protein>
<reference evidence="1" key="1">
    <citation type="journal article" date="2022" name="Int. J. Mol. Sci.">
        <title>Draft Genome of Tanacetum Coccineum: Genomic Comparison of Closely Related Tanacetum-Family Plants.</title>
        <authorList>
            <person name="Yamashiro T."/>
            <person name="Shiraishi A."/>
            <person name="Nakayama K."/>
            <person name="Satake H."/>
        </authorList>
    </citation>
    <scope>NUCLEOTIDE SEQUENCE</scope>
</reference>
<name>A0ABQ5EPM7_9ASTR</name>
<dbReference type="Proteomes" id="UP001151760">
    <property type="component" value="Unassembled WGS sequence"/>
</dbReference>
<evidence type="ECO:0000313" key="2">
    <source>
        <dbReference type="Proteomes" id="UP001151760"/>
    </source>
</evidence>
<accession>A0ABQ5EPM7</accession>
<evidence type="ECO:0000313" key="1">
    <source>
        <dbReference type="EMBL" id="GJT52911.1"/>
    </source>
</evidence>
<sequence>MENSKKGNLPLHHGIKISKDLCLKLDKELDKMSRVPYALTVGSIMYAMTCISPDVSFALSMVSQHQQNPGEGPQQDFSDVTTYAKQSQNRDSIYTKLKTLKLDSLVRKILLLSPK</sequence>
<gene>
    <name evidence="1" type="ORF">Tco_0987965</name>
</gene>
<proteinExistence type="predicted"/>
<organism evidence="1 2">
    <name type="scientific">Tanacetum coccineum</name>
    <dbReference type="NCBI Taxonomy" id="301880"/>
    <lineage>
        <taxon>Eukaryota</taxon>
        <taxon>Viridiplantae</taxon>
        <taxon>Streptophyta</taxon>
        <taxon>Embryophyta</taxon>
        <taxon>Tracheophyta</taxon>
        <taxon>Spermatophyta</taxon>
        <taxon>Magnoliopsida</taxon>
        <taxon>eudicotyledons</taxon>
        <taxon>Gunneridae</taxon>
        <taxon>Pentapetalae</taxon>
        <taxon>asterids</taxon>
        <taxon>campanulids</taxon>
        <taxon>Asterales</taxon>
        <taxon>Asteraceae</taxon>
        <taxon>Asteroideae</taxon>
        <taxon>Anthemideae</taxon>
        <taxon>Anthemidinae</taxon>
        <taxon>Tanacetum</taxon>
    </lineage>
</organism>
<comment type="caution">
    <text evidence="1">The sequence shown here is derived from an EMBL/GenBank/DDBJ whole genome shotgun (WGS) entry which is preliminary data.</text>
</comment>
<reference evidence="1" key="2">
    <citation type="submission" date="2022-01" db="EMBL/GenBank/DDBJ databases">
        <authorList>
            <person name="Yamashiro T."/>
            <person name="Shiraishi A."/>
            <person name="Satake H."/>
            <person name="Nakayama K."/>
        </authorList>
    </citation>
    <scope>NUCLEOTIDE SEQUENCE</scope>
</reference>
<dbReference type="EMBL" id="BQNB010016540">
    <property type="protein sequence ID" value="GJT52911.1"/>
    <property type="molecule type" value="Genomic_DNA"/>
</dbReference>